<evidence type="ECO:0000313" key="10">
    <source>
        <dbReference type="EMBL" id="TLS68007.1"/>
    </source>
</evidence>
<organism evidence="10 11">
    <name type="scientific">Mariprofundus erugo</name>
    <dbReference type="NCBI Taxonomy" id="2528639"/>
    <lineage>
        <taxon>Bacteria</taxon>
        <taxon>Pseudomonadati</taxon>
        <taxon>Pseudomonadota</taxon>
        <taxon>Candidatius Mariprofundia</taxon>
        <taxon>Mariprofundales</taxon>
        <taxon>Mariprofundaceae</taxon>
        <taxon>Mariprofundus</taxon>
    </lineage>
</organism>
<evidence type="ECO:0000256" key="1">
    <source>
        <dbReference type="ARBA" id="ARBA00022485"/>
    </source>
</evidence>
<keyword evidence="3" id="KW-0819">tRNA processing</keyword>
<evidence type="ECO:0000256" key="6">
    <source>
        <dbReference type="ARBA" id="ARBA00023002"/>
    </source>
</evidence>
<gene>
    <name evidence="10" type="primary">queG</name>
    <name evidence="10" type="ORF">FEF65_05445</name>
</gene>
<dbReference type="InterPro" id="IPR013542">
    <property type="entry name" value="QueG_DUF1730"/>
</dbReference>
<evidence type="ECO:0000256" key="3">
    <source>
        <dbReference type="ARBA" id="ARBA00022694"/>
    </source>
</evidence>
<keyword evidence="5" id="KW-0671">Queuosine biosynthesis</keyword>
<dbReference type="PROSITE" id="PS00198">
    <property type="entry name" value="4FE4S_FER_1"/>
    <property type="match status" value="1"/>
</dbReference>
<evidence type="ECO:0000256" key="7">
    <source>
        <dbReference type="ARBA" id="ARBA00023004"/>
    </source>
</evidence>
<dbReference type="GO" id="GO:0052693">
    <property type="term" value="F:epoxyqueuosine reductase activity"/>
    <property type="evidence" value="ECO:0007669"/>
    <property type="project" value="UniProtKB-EC"/>
</dbReference>
<keyword evidence="6 10" id="KW-0560">Oxidoreductase</keyword>
<evidence type="ECO:0000313" key="11">
    <source>
        <dbReference type="Proteomes" id="UP000306585"/>
    </source>
</evidence>
<dbReference type="InterPro" id="IPR016024">
    <property type="entry name" value="ARM-type_fold"/>
</dbReference>
<dbReference type="Pfam" id="PF08331">
    <property type="entry name" value="QueG_DUF1730"/>
    <property type="match status" value="1"/>
</dbReference>
<keyword evidence="8" id="KW-0411">Iron-sulfur</keyword>
<dbReference type="InterPro" id="IPR011989">
    <property type="entry name" value="ARM-like"/>
</dbReference>
<dbReference type="Pfam" id="PF13646">
    <property type="entry name" value="HEAT_2"/>
    <property type="match status" value="1"/>
</dbReference>
<dbReference type="InterPro" id="IPR004453">
    <property type="entry name" value="QueG"/>
</dbReference>
<evidence type="ECO:0000256" key="5">
    <source>
        <dbReference type="ARBA" id="ARBA00022785"/>
    </source>
</evidence>
<dbReference type="GO" id="GO:0046872">
    <property type="term" value="F:metal ion binding"/>
    <property type="evidence" value="ECO:0007669"/>
    <property type="project" value="UniProtKB-KW"/>
</dbReference>
<dbReference type="Proteomes" id="UP000306585">
    <property type="component" value="Unassembled WGS sequence"/>
</dbReference>
<comment type="caution">
    <text evidence="10">The sequence shown here is derived from an EMBL/GenBank/DDBJ whole genome shotgun (WGS) entry which is preliminary data.</text>
</comment>
<evidence type="ECO:0000259" key="9">
    <source>
        <dbReference type="PROSITE" id="PS51379"/>
    </source>
</evidence>
<dbReference type="FunFam" id="3.30.70.20:FF:000017">
    <property type="entry name" value="Epoxyqueuosine reductase"/>
    <property type="match status" value="1"/>
</dbReference>
<dbReference type="NCBIfam" id="TIGR00276">
    <property type="entry name" value="tRNA epoxyqueuosine(34) reductase QueG"/>
    <property type="match status" value="1"/>
</dbReference>
<dbReference type="AlphaFoldDB" id="A0A5R9GV00"/>
<accession>A0A5R9GV00</accession>
<dbReference type="Pfam" id="PF13484">
    <property type="entry name" value="Fer4_16"/>
    <property type="match status" value="1"/>
</dbReference>
<keyword evidence="1" id="KW-0004">4Fe-4S</keyword>
<name>A0A5R9GV00_9PROT</name>
<dbReference type="GO" id="GO:0008616">
    <property type="term" value="P:tRNA queuosine(34) biosynthetic process"/>
    <property type="evidence" value="ECO:0007669"/>
    <property type="project" value="UniProtKB-KW"/>
</dbReference>
<dbReference type="PANTHER" id="PTHR30002">
    <property type="entry name" value="EPOXYQUEUOSINE REDUCTASE"/>
    <property type="match status" value="1"/>
</dbReference>
<dbReference type="GO" id="GO:0051539">
    <property type="term" value="F:4 iron, 4 sulfur cluster binding"/>
    <property type="evidence" value="ECO:0007669"/>
    <property type="project" value="UniProtKB-KW"/>
</dbReference>
<dbReference type="EC" id="1.17.99.6" evidence="10"/>
<dbReference type="InterPro" id="IPR017900">
    <property type="entry name" value="4Fe4S_Fe_S_CS"/>
</dbReference>
<keyword evidence="7" id="KW-0408">Iron</keyword>
<keyword evidence="2" id="KW-0963">Cytoplasm</keyword>
<evidence type="ECO:0000256" key="4">
    <source>
        <dbReference type="ARBA" id="ARBA00022723"/>
    </source>
</evidence>
<protein>
    <submittedName>
        <fullName evidence="10">tRNA epoxyqueuosine(34) reductase QueG</fullName>
        <ecNumber evidence="10">1.17.99.6</ecNumber>
    </submittedName>
</protein>
<dbReference type="SUPFAM" id="SSF48371">
    <property type="entry name" value="ARM repeat"/>
    <property type="match status" value="1"/>
</dbReference>
<dbReference type="Gene3D" id="1.25.10.10">
    <property type="entry name" value="Leucine-rich Repeat Variant"/>
    <property type="match status" value="1"/>
</dbReference>
<reference evidence="10 11" key="1">
    <citation type="journal article" date="2019" name="Appl. Environ. Microbiol.">
        <title>Environmental Evidence and Genomic Insight of Iron-oxidizing Bacteria Preference Towards More Corrosion Resistant Stainless Steel at Higher Salinities.</title>
        <authorList>
            <person name="Garrison C.E."/>
            <person name="Price K.A."/>
            <person name="Field E.K."/>
        </authorList>
    </citation>
    <scope>NUCLEOTIDE SEQUENCE [LARGE SCALE GENOMIC DNA]</scope>
    <source>
        <strain evidence="10 11">P3</strain>
    </source>
</reference>
<dbReference type="PROSITE" id="PS51379">
    <property type="entry name" value="4FE4S_FER_2"/>
    <property type="match status" value="1"/>
</dbReference>
<dbReference type="Gene3D" id="3.30.70.20">
    <property type="match status" value="1"/>
</dbReference>
<proteinExistence type="predicted"/>
<evidence type="ECO:0000256" key="2">
    <source>
        <dbReference type="ARBA" id="ARBA00022490"/>
    </source>
</evidence>
<dbReference type="SUPFAM" id="SSF46548">
    <property type="entry name" value="alpha-helical ferredoxin"/>
    <property type="match status" value="1"/>
</dbReference>
<feature type="domain" description="4Fe-4S ferredoxin-type" evidence="9">
    <location>
        <begin position="177"/>
        <end position="207"/>
    </location>
</feature>
<sequence length="388" mass="42919">MTARIRAKAVEHGFALCRITRPVIESRHTDALQHWLEQGMQGEMAWMAEEVRLQRRMDPASMLDGVRSVVTLAMRYSPPAYRPDEAAAVADKGVISAYAHGDDYHDVMKKRLKALARDLDGLLGPFDQRIYVDTAPVLEHALAGASGLGWQGKHSLTIDRQLGSWFLLGEIFTTAELLPDLAASNHCGSCSACISGCPTGAIVAPYIVDARRCISYLTIEFDGFIPHALRPLMGNRIYGCDDCQMVCPWNAHAAGFGGLAVDHLTPRGENHLPELASLLRLDEDGFRLRFAKSPVRRSRRSKLLRNVCIAMGNSGNRTFVPSLLAVTGDPEPLIRGHAVWALAQLADRDCRDTLLTALAAMREREKNDAVVRELLLADEQIRMNHEYT</sequence>
<keyword evidence="4" id="KW-0479">Metal-binding</keyword>
<dbReference type="InterPro" id="IPR017896">
    <property type="entry name" value="4Fe4S_Fe-S-bd"/>
</dbReference>
<keyword evidence="11" id="KW-1185">Reference proteome</keyword>
<evidence type="ECO:0000256" key="8">
    <source>
        <dbReference type="ARBA" id="ARBA00023014"/>
    </source>
</evidence>
<dbReference type="EMBL" id="VBRY01000004">
    <property type="protein sequence ID" value="TLS68007.1"/>
    <property type="molecule type" value="Genomic_DNA"/>
</dbReference>
<dbReference type="PANTHER" id="PTHR30002:SF4">
    <property type="entry name" value="EPOXYQUEUOSINE REDUCTASE"/>
    <property type="match status" value="1"/>
</dbReference>